<evidence type="ECO:0000256" key="1">
    <source>
        <dbReference type="SAM" id="MobiDB-lite"/>
    </source>
</evidence>
<evidence type="ECO:0000313" key="3">
    <source>
        <dbReference type="Proteomes" id="UP000434044"/>
    </source>
</evidence>
<feature type="compositionally biased region" description="Basic and acidic residues" evidence="1">
    <location>
        <begin position="59"/>
        <end position="70"/>
    </location>
</feature>
<feature type="compositionally biased region" description="Polar residues" evidence="1">
    <location>
        <begin position="43"/>
        <end position="58"/>
    </location>
</feature>
<sequence>MINWRTLGPIAFVITVFTPIAASVQAETGNYYDMKRDSDYFESRTQTSRVTESPMQSRYSRETASKREDESPMGVAQPEMSSSPSTASADQGKRSEDR</sequence>
<accession>A0A6N8EBW4</accession>
<comment type="caution">
    <text evidence="2">The sequence shown here is derived from an EMBL/GenBank/DDBJ whole genome shotgun (WGS) entry which is preliminary data.</text>
</comment>
<proteinExistence type="predicted"/>
<name>A0A6N8EBW4_9GAMM</name>
<dbReference type="EMBL" id="WNKT01000013">
    <property type="protein sequence ID" value="MTW21071.1"/>
    <property type="molecule type" value="Genomic_DNA"/>
</dbReference>
<feature type="region of interest" description="Disordered" evidence="1">
    <location>
        <begin position="38"/>
        <end position="98"/>
    </location>
</feature>
<feature type="compositionally biased region" description="Polar residues" evidence="1">
    <location>
        <begin position="79"/>
        <end position="89"/>
    </location>
</feature>
<gene>
    <name evidence="2" type="ORF">GJ668_08155</name>
</gene>
<reference evidence="2 3" key="1">
    <citation type="submission" date="2019-11" db="EMBL/GenBank/DDBJ databases">
        <title>Whole-genome sequence of the anaerobic purple sulfur bacterium Allochromatium palmeri DSM 15591.</title>
        <authorList>
            <person name="Kyndt J.A."/>
            <person name="Meyer T.E."/>
        </authorList>
    </citation>
    <scope>NUCLEOTIDE SEQUENCE [LARGE SCALE GENOMIC DNA]</scope>
    <source>
        <strain evidence="2 3">DSM 15591</strain>
    </source>
</reference>
<evidence type="ECO:0000313" key="2">
    <source>
        <dbReference type="EMBL" id="MTW21071.1"/>
    </source>
</evidence>
<keyword evidence="3" id="KW-1185">Reference proteome</keyword>
<protein>
    <submittedName>
        <fullName evidence="2">Uncharacterized protein</fullName>
    </submittedName>
</protein>
<organism evidence="2 3">
    <name type="scientific">Allochromatium palmeri</name>
    <dbReference type="NCBI Taxonomy" id="231048"/>
    <lineage>
        <taxon>Bacteria</taxon>
        <taxon>Pseudomonadati</taxon>
        <taxon>Pseudomonadota</taxon>
        <taxon>Gammaproteobacteria</taxon>
        <taxon>Chromatiales</taxon>
        <taxon>Chromatiaceae</taxon>
        <taxon>Allochromatium</taxon>
    </lineage>
</organism>
<dbReference type="AlphaFoldDB" id="A0A6N8EBW4"/>
<dbReference type="Proteomes" id="UP000434044">
    <property type="component" value="Unassembled WGS sequence"/>
</dbReference>
<dbReference type="RefSeq" id="WP_155449662.1">
    <property type="nucleotide sequence ID" value="NZ_WNKT01000013.1"/>
</dbReference>